<dbReference type="Gene3D" id="3.90.1720.10">
    <property type="entry name" value="endopeptidase domain like (from Nostoc punctiforme)"/>
    <property type="match status" value="1"/>
</dbReference>
<dbReference type="GeneID" id="46909468"/>
<evidence type="ECO:0000256" key="1">
    <source>
        <dbReference type="ARBA" id="ARBA00022670"/>
    </source>
</evidence>
<evidence type="ECO:0000256" key="2">
    <source>
        <dbReference type="ARBA" id="ARBA00022801"/>
    </source>
</evidence>
<proteinExistence type="predicted"/>
<evidence type="ECO:0000256" key="3">
    <source>
        <dbReference type="ARBA" id="ARBA00022807"/>
    </source>
</evidence>
<organism evidence="6 7">
    <name type="scientific">Pseudomonas frederiksbergensis</name>
    <dbReference type="NCBI Taxonomy" id="104087"/>
    <lineage>
        <taxon>Bacteria</taxon>
        <taxon>Pseudomonadati</taxon>
        <taxon>Pseudomonadota</taxon>
        <taxon>Gammaproteobacteria</taxon>
        <taxon>Pseudomonadales</taxon>
        <taxon>Pseudomonadaceae</taxon>
        <taxon>Pseudomonas</taxon>
    </lineage>
</organism>
<evidence type="ECO:0000256" key="4">
    <source>
        <dbReference type="SAM" id="MobiDB-lite"/>
    </source>
</evidence>
<dbReference type="PROSITE" id="PS51935">
    <property type="entry name" value="NLPC_P60"/>
    <property type="match status" value="1"/>
</dbReference>
<dbReference type="GO" id="GO:0006508">
    <property type="term" value="P:proteolysis"/>
    <property type="evidence" value="ECO:0007669"/>
    <property type="project" value="UniProtKB-KW"/>
</dbReference>
<dbReference type="RefSeq" id="WP_071552768.1">
    <property type="nucleotide sequence ID" value="NZ_CP017886.1"/>
</dbReference>
<evidence type="ECO:0000259" key="5">
    <source>
        <dbReference type="PROSITE" id="PS51935"/>
    </source>
</evidence>
<keyword evidence="1" id="KW-0645">Protease</keyword>
<evidence type="ECO:0000313" key="6">
    <source>
        <dbReference type="EMBL" id="APC16882.1"/>
    </source>
</evidence>
<dbReference type="Proteomes" id="UP000182567">
    <property type="component" value="Chromosome"/>
</dbReference>
<accession>A0A1J0EL78</accession>
<keyword evidence="3" id="KW-0788">Thiol protease</keyword>
<dbReference type="OrthoDB" id="1242806at2"/>
<feature type="domain" description="NlpC/P60" evidence="5">
    <location>
        <begin position="1"/>
        <end position="138"/>
    </location>
</feature>
<reference evidence="7" key="1">
    <citation type="submission" date="2016-10" db="EMBL/GenBank/DDBJ databases">
        <title>Pseudomonas frederiksbergensis ERGS4:02 complete genome.</title>
        <authorList>
            <person name="Kumar R."/>
            <person name="Acharya V."/>
            <person name="Singh D."/>
        </authorList>
    </citation>
    <scope>NUCLEOTIDE SEQUENCE [LARGE SCALE GENOMIC DNA]</scope>
    <source>
        <strain evidence="7">ERGS4:02</strain>
    </source>
</reference>
<name>A0A1J0EL78_9PSED</name>
<protein>
    <recommendedName>
        <fullName evidence="5">NlpC/P60 domain-containing protein</fullName>
    </recommendedName>
</protein>
<sequence length="965" mass="106886">MSTGLLEQRDNYPNSGYEYGYGKDGTADEDGDGRKEIDCSHLLNRMLRDAGYNIPYRSTSQLATDATHFDVILLNSVQPGDIALWTGLHHTGVIEDMDVTRTKGNFFGSQTSTGPKSAKYGAGSGYWPMPNKYLRPKAEYKSGAQPAPAPTPATTPAPAGAPVMNFQYPIRKHGGSQFEDAEELYKALEVETSGDYLLGSHQFWHGGIHITNASAPQCVRDEPVRCIGDGVVVAYRLNKNYQSSEYIGATSCANLRYSTSFCLVRHKYESPTNEKSNAEKTNRLSFFSLYMHILPYELYSSEEESNRVVKVVNGGWPARTQHKDLDESKVVGDIPTGVEFEILKEQPTLDGKYTFAQGRILKGKISDLKKDDIVWFATQEDGAPIKNSKGNERLKVVLPPERSTPGYWKGMVDASVTALQGLKVRSAPVGENGGAQVAPEQVLCTGSMIQFDSGEVQWLVLEDGKKYPMAECTFLPSEGTGLKGTGVLPEKFWCCVDDVGPKRLITRKKITPTAFDSVVITNTAIKAGEPIGYMGLYETPANATGGVRSKHQVHVEVFSADAELEKYLKNPAELVDGNKYIILSPGQMLAAKTGTDEAPVFTEQGPAMEVKTFASMDRATVLTDAAGKEWIRVTVQNDGKPQTGFVSKEKGEVICQHDWEKLGFRVVKETNTSADGFLDPENMPAFFQELYKKIDEKGTKDNEVTPDELHAALRDPEIRSSWSKLIAYHPTEWQAKSSEPKWAKLKRLLDDSPELLKHEQDRIDKLVFWDEMAGSMQVALTNQVYHFHPIEFISNLKPKGGTAHAGLFTVADGKAAIKVIYEKYGKEMAIIIERMYRDETAHFESGQYANCGTGGMEAFGGPPYYGWDGAIFEAHPEYTPVGTWSAFENKGMSGQGGNQQVTDKKKVFVVLPSVLAGMEYKAAYINKYDGNWARWHSKETSVQNVYKTHIQAIRARFVEALEKGE</sequence>
<keyword evidence="2" id="KW-0378">Hydrolase</keyword>
<dbReference type="InterPro" id="IPR000064">
    <property type="entry name" value="NLP_P60_dom"/>
</dbReference>
<feature type="region of interest" description="Disordered" evidence="4">
    <location>
        <begin position="1"/>
        <end position="32"/>
    </location>
</feature>
<gene>
    <name evidence="6" type="ORF">BLL42_14495</name>
</gene>
<dbReference type="AlphaFoldDB" id="A0A1J0EL78"/>
<dbReference type="GO" id="GO:0008234">
    <property type="term" value="F:cysteine-type peptidase activity"/>
    <property type="evidence" value="ECO:0007669"/>
    <property type="project" value="UniProtKB-KW"/>
</dbReference>
<dbReference type="EMBL" id="CP017886">
    <property type="protein sequence ID" value="APC16882.1"/>
    <property type="molecule type" value="Genomic_DNA"/>
</dbReference>
<evidence type="ECO:0000313" key="7">
    <source>
        <dbReference type="Proteomes" id="UP000182567"/>
    </source>
</evidence>